<accession>A0A0D2JSY3</accession>
<dbReference type="AlphaFoldDB" id="A0A0D2JSY3"/>
<evidence type="ECO:0000313" key="1">
    <source>
        <dbReference type="EMBL" id="KIX12570.1"/>
    </source>
</evidence>
<dbReference type="RefSeq" id="WP_044350457.1">
    <property type="nucleotide sequence ID" value="NZ_AZAC01000029.1"/>
</dbReference>
<dbReference type="SUPFAM" id="SSF56935">
    <property type="entry name" value="Porins"/>
    <property type="match status" value="1"/>
</dbReference>
<gene>
    <name evidence="1" type="ORF">X474_18370</name>
</gene>
<dbReference type="STRING" id="1429043.X474_18370"/>
<name>A0A0D2JSY3_9BACT</name>
<dbReference type="Pfam" id="PF06980">
    <property type="entry name" value="DUF1302"/>
    <property type="match status" value="1"/>
</dbReference>
<dbReference type="EMBL" id="AZAC01000029">
    <property type="protein sequence ID" value="KIX12570.1"/>
    <property type="molecule type" value="Genomic_DNA"/>
</dbReference>
<protein>
    <recommendedName>
        <fullName evidence="3">Alginate export domain-containing protein</fullName>
    </recommendedName>
</protein>
<reference evidence="1 2" key="1">
    <citation type="submission" date="2013-11" db="EMBL/GenBank/DDBJ databases">
        <title>Metagenomic analysis of a methanogenic consortium involved in long chain n-alkane degradation.</title>
        <authorList>
            <person name="Davidova I.A."/>
            <person name="Callaghan A.V."/>
            <person name="Wawrik B."/>
            <person name="Pruitt S."/>
            <person name="Marks C."/>
            <person name="Duncan K.E."/>
            <person name="Suflita J.M."/>
        </authorList>
    </citation>
    <scope>NUCLEOTIDE SEQUENCE [LARGE SCALE GENOMIC DNA]</scope>
    <source>
        <strain evidence="1 2">SPR</strain>
    </source>
</reference>
<organism evidence="1 2">
    <name type="scientific">Dethiosulfatarculus sandiegensis</name>
    <dbReference type="NCBI Taxonomy" id="1429043"/>
    <lineage>
        <taxon>Bacteria</taxon>
        <taxon>Pseudomonadati</taxon>
        <taxon>Thermodesulfobacteriota</taxon>
        <taxon>Desulfarculia</taxon>
        <taxon>Desulfarculales</taxon>
        <taxon>Desulfarculaceae</taxon>
        <taxon>Dethiosulfatarculus</taxon>
    </lineage>
</organism>
<dbReference type="InParanoid" id="A0A0D2JSY3"/>
<proteinExistence type="predicted"/>
<keyword evidence="2" id="KW-1185">Reference proteome</keyword>
<comment type="caution">
    <text evidence="1">The sequence shown here is derived from an EMBL/GenBank/DDBJ whole genome shotgun (WGS) entry which is preliminary data.</text>
</comment>
<dbReference type="PATRIC" id="fig|1429043.3.peg.3886"/>
<dbReference type="OrthoDB" id="9801336at2"/>
<evidence type="ECO:0000313" key="2">
    <source>
        <dbReference type="Proteomes" id="UP000032233"/>
    </source>
</evidence>
<evidence type="ECO:0008006" key="3">
    <source>
        <dbReference type="Google" id="ProtNLM"/>
    </source>
</evidence>
<sequence>MAVGSEFFLDVIFGDRLFLKEQENVFRTRAKIMPLLLALFCLWGLTGPDAARAETKSLDQMLEGFNSEPEPQNTGSYDSVLQGFEEKKADPPQDSLDVLKGFEETKSPSPKESVSQDQAFSLPQWLDIEGDLTFRSVANLDANPPAPGQTDHRGLDSLRGEISLQADVELPQNWDFRISGDAFYDAAFSINGRDDYTGPDLASRESQVEFDELWLRGSLLSNLDLKLGRQIVVWGRSDNIRVTDVLNPMDYREPGMTDIEDLRLPVVMTKLDYYPAGLHLSAILLNEIRFNKDPAFGSNFYSAPSRPPEDIKPRSHLDNTEFALSLEQNFSGWDYSLYGAYFYNDNGHLARGNQGIVREHERLYMLGAAVNLVKGNWLFKGEAAWFEGFKFLALPQEEKSRLDLLLGVEYSGIHETTISLEAANRHMFDFDQILENSPENPKEDDFQWALRISRDLMHDRLTMTFLASAFGLGLDQGGFQRLEGEYELTSHWHFIGGLVLYQSGEHRPFEAAGDKDRVFVKLKYSF</sequence>
<dbReference type="Proteomes" id="UP000032233">
    <property type="component" value="Unassembled WGS sequence"/>
</dbReference>
<dbReference type="InterPro" id="IPR010727">
    <property type="entry name" value="DUF1302"/>
</dbReference>